<evidence type="ECO:0000256" key="5">
    <source>
        <dbReference type="ARBA" id="ARBA00023242"/>
    </source>
</evidence>
<dbReference type="Gene3D" id="3.40.50.2300">
    <property type="match status" value="1"/>
</dbReference>
<dbReference type="AlphaFoldDB" id="J9DBN1"/>
<keyword evidence="9" id="KW-1185">Reference proteome</keyword>
<evidence type="ECO:0000256" key="1">
    <source>
        <dbReference type="ARBA" id="ARBA00004123"/>
    </source>
</evidence>
<evidence type="ECO:0000256" key="2">
    <source>
        <dbReference type="ARBA" id="ARBA00023015"/>
    </source>
</evidence>
<dbReference type="EMBL" id="AFBI03000009">
    <property type="protein sequence ID" value="EJW05131.1"/>
    <property type="molecule type" value="Genomic_DNA"/>
</dbReference>
<dbReference type="SMART" id="SM00415">
    <property type="entry name" value="HSF"/>
    <property type="match status" value="1"/>
</dbReference>
<dbReference type="InterPro" id="IPR036390">
    <property type="entry name" value="WH_DNA-bd_sf"/>
</dbReference>
<dbReference type="Pfam" id="PF00072">
    <property type="entry name" value="Response_reg"/>
    <property type="match status" value="1"/>
</dbReference>
<dbReference type="InParanoid" id="J9DBN1"/>
<keyword evidence="4" id="KW-0804">Transcription</keyword>
<evidence type="ECO:0000313" key="8">
    <source>
        <dbReference type="EMBL" id="EJW05131.1"/>
    </source>
</evidence>
<dbReference type="InterPro" id="IPR011006">
    <property type="entry name" value="CheY-like_superfamily"/>
</dbReference>
<dbReference type="FunFam" id="1.10.10.10:FF:000027">
    <property type="entry name" value="Heat shock transcription factor 1"/>
    <property type="match status" value="1"/>
</dbReference>
<evidence type="ECO:0000256" key="6">
    <source>
        <dbReference type="PROSITE-ProRule" id="PRU00169"/>
    </source>
</evidence>
<dbReference type="CDD" id="cd00156">
    <property type="entry name" value="REC"/>
    <property type="match status" value="1"/>
</dbReference>
<dbReference type="OMA" id="ITRYFQV"/>
<dbReference type="Pfam" id="PF00447">
    <property type="entry name" value="HSF_DNA-bind"/>
    <property type="match status" value="1"/>
</dbReference>
<dbReference type="InterPro" id="IPR001789">
    <property type="entry name" value="Sig_transdc_resp-reg_receiver"/>
</dbReference>
<comment type="caution">
    <text evidence="8">The sequence shown here is derived from an EMBL/GenBank/DDBJ whole genome shotgun (WGS) entry which is preliminary data.</text>
</comment>
<organism evidence="8 9">
    <name type="scientific">Edhazardia aedis (strain USNM 41457)</name>
    <name type="common">Microsporidian parasite</name>
    <dbReference type="NCBI Taxonomy" id="1003232"/>
    <lineage>
        <taxon>Eukaryota</taxon>
        <taxon>Fungi</taxon>
        <taxon>Fungi incertae sedis</taxon>
        <taxon>Microsporidia</taxon>
        <taxon>Edhazardia</taxon>
    </lineage>
</organism>
<comment type="subcellular location">
    <subcellularLocation>
        <location evidence="1">Nucleus</location>
    </subcellularLocation>
</comment>
<dbReference type="STRING" id="1003232.J9DBN1"/>
<proteinExistence type="predicted"/>
<evidence type="ECO:0000313" key="9">
    <source>
        <dbReference type="Proteomes" id="UP000003163"/>
    </source>
</evidence>
<feature type="domain" description="Response regulatory" evidence="7">
    <location>
        <begin position="189"/>
        <end position="301"/>
    </location>
</feature>
<reference evidence="8 9" key="1">
    <citation type="submission" date="2011-08" db="EMBL/GenBank/DDBJ databases">
        <authorList>
            <person name="Liu Z.J."/>
            <person name="Shi F.L."/>
            <person name="Lu J.Q."/>
            <person name="Li M."/>
            <person name="Wang Z.L."/>
        </authorList>
    </citation>
    <scope>NUCLEOTIDE SEQUENCE [LARGE SCALE GENOMIC DNA]</scope>
    <source>
        <strain evidence="8 9">USNM 41457</strain>
    </source>
</reference>
<evidence type="ECO:0000259" key="7">
    <source>
        <dbReference type="PROSITE" id="PS50110"/>
    </source>
</evidence>
<accession>J9DBN1</accession>
<dbReference type="SUPFAM" id="SSF46785">
    <property type="entry name" value="Winged helix' DNA-binding domain"/>
    <property type="match status" value="1"/>
</dbReference>
<dbReference type="VEuPathDB" id="MicrosporidiaDB:EDEG_00778"/>
<keyword evidence="3" id="KW-0238">DNA-binding</keyword>
<dbReference type="Gene3D" id="1.10.10.10">
    <property type="entry name" value="Winged helix-like DNA-binding domain superfamily/Winged helix DNA-binding domain"/>
    <property type="match status" value="1"/>
</dbReference>
<dbReference type="FunCoup" id="J9DBN1">
    <property type="interactions" value="58"/>
</dbReference>
<keyword evidence="2" id="KW-0805">Transcription regulation</keyword>
<dbReference type="OrthoDB" id="60033at2759"/>
<sequence>MFIDNSFKMGDESCFFMHKGSPEFIEKLYQMLEDPTTDKFIRWNVNGLSFLIINPPEFARKVLENHFKHGNLSSFVRQLNKYDFHKIKSSENILETFGNHVWEFKNDHFQRNRRDLMFKIKRKRSTSERNMRNSIDSFSLNGDTNTVFQNQSLSTLKVITRYFQVIIEDINELKSAILQGKQSRRIAEKILVCEDNINCSSFAGGVLSKLGFSVILAETEDEASIRIETEKFDVYFISSLLNNSSNLIRKIRQINPDAQIVVIVDNNFKQESVLYLNLGANDVLMKPYIEETLVHIMNNCLENKKRLEHWHKYPTDH</sequence>
<dbReference type="PROSITE" id="PS50110">
    <property type="entry name" value="RESPONSE_REGULATORY"/>
    <property type="match status" value="1"/>
</dbReference>
<dbReference type="Proteomes" id="UP000003163">
    <property type="component" value="Unassembled WGS sequence"/>
</dbReference>
<dbReference type="PROSITE" id="PS00434">
    <property type="entry name" value="HSF_DOMAIN"/>
    <property type="match status" value="1"/>
</dbReference>
<dbReference type="SMART" id="SM00448">
    <property type="entry name" value="REC"/>
    <property type="match status" value="1"/>
</dbReference>
<comment type="caution">
    <text evidence="6">Lacks conserved residue(s) required for the propagation of feature annotation.</text>
</comment>
<dbReference type="GO" id="GO:0003700">
    <property type="term" value="F:DNA-binding transcription factor activity"/>
    <property type="evidence" value="ECO:0007669"/>
    <property type="project" value="InterPro"/>
</dbReference>
<protein>
    <recommendedName>
        <fullName evidence="7">Response regulatory domain-containing protein</fullName>
    </recommendedName>
</protein>
<dbReference type="GO" id="GO:0043565">
    <property type="term" value="F:sequence-specific DNA binding"/>
    <property type="evidence" value="ECO:0007669"/>
    <property type="project" value="InterPro"/>
</dbReference>
<dbReference type="GO" id="GO:0005634">
    <property type="term" value="C:nucleus"/>
    <property type="evidence" value="ECO:0007669"/>
    <property type="project" value="UniProtKB-SubCell"/>
</dbReference>
<dbReference type="PRINTS" id="PR00056">
    <property type="entry name" value="HSFDOMAIN"/>
</dbReference>
<gene>
    <name evidence="8" type="ORF">EDEG_00778</name>
</gene>
<evidence type="ECO:0000256" key="3">
    <source>
        <dbReference type="ARBA" id="ARBA00023125"/>
    </source>
</evidence>
<dbReference type="InterPro" id="IPR000232">
    <property type="entry name" value="HSF_DNA-bd"/>
</dbReference>
<dbReference type="SUPFAM" id="SSF52172">
    <property type="entry name" value="CheY-like"/>
    <property type="match status" value="1"/>
</dbReference>
<reference evidence="9" key="2">
    <citation type="submission" date="2015-07" db="EMBL/GenBank/DDBJ databases">
        <title>Contrasting host-pathogen interactions and genome evolution in two generalist and specialist microsporidian pathogens of mosquitoes.</title>
        <authorList>
            <consortium name="The Broad Institute Genomics Platform"/>
            <consortium name="The Broad Institute Genome Sequencing Center for Infectious Disease"/>
            <person name="Cuomo C.A."/>
            <person name="Sanscrainte N.D."/>
            <person name="Goldberg J.M."/>
            <person name="Heiman D."/>
            <person name="Young S."/>
            <person name="Zeng Q."/>
            <person name="Becnel J.J."/>
            <person name="Birren B.W."/>
        </authorList>
    </citation>
    <scope>NUCLEOTIDE SEQUENCE [LARGE SCALE GENOMIC DNA]</scope>
    <source>
        <strain evidence="9">USNM 41457</strain>
    </source>
</reference>
<dbReference type="GO" id="GO:0000160">
    <property type="term" value="P:phosphorelay signal transduction system"/>
    <property type="evidence" value="ECO:0007669"/>
    <property type="project" value="InterPro"/>
</dbReference>
<dbReference type="HOGENOM" id="CLU_008776_3_1_1"/>
<keyword evidence="5" id="KW-0539">Nucleus</keyword>
<dbReference type="PANTHER" id="PTHR10015:SF361">
    <property type="entry name" value="TRANSCRIPTION FACTOR SKN7"/>
    <property type="match status" value="1"/>
</dbReference>
<dbReference type="InterPro" id="IPR036388">
    <property type="entry name" value="WH-like_DNA-bd_sf"/>
</dbReference>
<evidence type="ECO:0000256" key="4">
    <source>
        <dbReference type="ARBA" id="ARBA00023163"/>
    </source>
</evidence>
<name>J9DBN1_EDHAE</name>
<dbReference type="PANTHER" id="PTHR10015">
    <property type="entry name" value="HEAT SHOCK TRANSCRIPTION FACTOR"/>
    <property type="match status" value="1"/>
</dbReference>